<feature type="region of interest" description="Disordered" evidence="6">
    <location>
        <begin position="155"/>
        <end position="212"/>
    </location>
</feature>
<evidence type="ECO:0000313" key="9">
    <source>
        <dbReference type="Proteomes" id="UP001642540"/>
    </source>
</evidence>
<keyword evidence="2" id="KW-0677">Repeat</keyword>
<comment type="caution">
    <text evidence="8">The sequence shown here is derived from an EMBL/GenBank/DDBJ whole genome shotgun (WGS) entry which is preliminary data.</text>
</comment>
<dbReference type="CDD" id="cd08838">
    <property type="entry name" value="ArfGap_AGFG"/>
    <property type="match status" value="1"/>
</dbReference>
<accession>A0ABP1RG79</accession>
<gene>
    <name evidence="8" type="ORF">ODALV1_LOCUS21746</name>
</gene>
<dbReference type="PANTHER" id="PTHR46134:SF3">
    <property type="entry name" value="ARFGAP WITH FG REPEATS 1"/>
    <property type="match status" value="1"/>
</dbReference>
<feature type="compositionally biased region" description="Polar residues" evidence="6">
    <location>
        <begin position="193"/>
        <end position="212"/>
    </location>
</feature>
<dbReference type="InterPro" id="IPR038508">
    <property type="entry name" value="ArfGAP_dom_sf"/>
</dbReference>
<protein>
    <recommendedName>
        <fullName evidence="7">Arf-GAP domain-containing protein</fullName>
    </recommendedName>
</protein>
<keyword evidence="1" id="KW-0479">Metal-binding</keyword>
<keyword evidence="3 5" id="KW-0863">Zinc-finger</keyword>
<evidence type="ECO:0000313" key="8">
    <source>
        <dbReference type="EMBL" id="CAL8127234.1"/>
    </source>
</evidence>
<reference evidence="8 9" key="1">
    <citation type="submission" date="2024-08" db="EMBL/GenBank/DDBJ databases">
        <authorList>
            <person name="Cucini C."/>
            <person name="Frati F."/>
        </authorList>
    </citation>
    <scope>NUCLEOTIDE SEQUENCE [LARGE SCALE GENOMIC DNA]</scope>
</reference>
<dbReference type="SMART" id="SM00105">
    <property type="entry name" value="ArfGap"/>
    <property type="match status" value="1"/>
</dbReference>
<feature type="domain" description="Arf-GAP" evidence="7">
    <location>
        <begin position="16"/>
        <end position="143"/>
    </location>
</feature>
<dbReference type="Pfam" id="PF01412">
    <property type="entry name" value="ArfGap"/>
    <property type="match status" value="1"/>
</dbReference>
<name>A0ABP1RG79_9HEXA</name>
<dbReference type="PROSITE" id="PS50115">
    <property type="entry name" value="ARFGAP"/>
    <property type="match status" value="1"/>
</dbReference>
<evidence type="ECO:0000259" key="7">
    <source>
        <dbReference type="PROSITE" id="PS50115"/>
    </source>
</evidence>
<feature type="compositionally biased region" description="Low complexity" evidence="6">
    <location>
        <begin position="161"/>
        <end position="192"/>
    </location>
</feature>
<dbReference type="Proteomes" id="UP001642540">
    <property type="component" value="Unassembled WGS sequence"/>
</dbReference>
<evidence type="ECO:0000256" key="2">
    <source>
        <dbReference type="ARBA" id="ARBA00022737"/>
    </source>
</evidence>
<sequence length="561" mass="58494">MSRAAVNGKAAKGQEDTNLKLLRELSHIAGNRHCFDCGQRGPTYVNVTIGSFVCMSCSGLLRGLTPPHRVKSISMASFTPEEIELFKSRGNDYCRKVWLATCSSKDSNVGSEKDPDRVNALKSFMSAKYEQKRYYVDPSKLSDIINSDMNHIRGVNGKTISDSPSSISNSSGSAMQKSPSLSSASSASSLSLHNQNNPSPILNNSRNSQQMNPHNRLVNSITLPDIKPLSSLIGPVNISSTTNQTNGSKSNNLVAGSLAMPNGKTKSTPVPIFINNLSSTSQQNQGKSVAVNGTSAYKDPWEGDNNNFNANFADFDAFNSNGKSGGNQGNGVNDLSNFANFDAFQQPLVPANNTVGIGVESSHSTKNIPPQLAHGMSEDKYAALKDLDNIFKQGGTNGDATGNGLGGSHGLSSSASFPANLSSSTGNSGLSGGWFSTSPNTGVNASSTNGSWGVNGASGANPHNPFFSNASSWQTPATAASNSLFSTSPGTGCFQTAGAAPNGFANPSGVVNGTANGLFGGNNGVFSNQLQPVSSSSFNKVANPFFTPMPTPSVNPTNPFL</sequence>
<keyword evidence="9" id="KW-1185">Reference proteome</keyword>
<dbReference type="InterPro" id="IPR037278">
    <property type="entry name" value="ARFGAP/RecO"/>
</dbReference>
<organism evidence="8 9">
    <name type="scientific">Orchesella dallaii</name>
    <dbReference type="NCBI Taxonomy" id="48710"/>
    <lineage>
        <taxon>Eukaryota</taxon>
        <taxon>Metazoa</taxon>
        <taxon>Ecdysozoa</taxon>
        <taxon>Arthropoda</taxon>
        <taxon>Hexapoda</taxon>
        <taxon>Collembola</taxon>
        <taxon>Entomobryomorpha</taxon>
        <taxon>Entomobryoidea</taxon>
        <taxon>Orchesellidae</taxon>
        <taxon>Orchesellinae</taxon>
        <taxon>Orchesella</taxon>
    </lineage>
</organism>
<evidence type="ECO:0000256" key="5">
    <source>
        <dbReference type="PROSITE-ProRule" id="PRU00288"/>
    </source>
</evidence>
<dbReference type="PANTHER" id="PTHR46134">
    <property type="entry name" value="DRONGO, ISOFORM F"/>
    <property type="match status" value="1"/>
</dbReference>
<evidence type="ECO:0000256" key="3">
    <source>
        <dbReference type="ARBA" id="ARBA00022771"/>
    </source>
</evidence>
<dbReference type="PRINTS" id="PR00405">
    <property type="entry name" value="REVINTRACTNG"/>
</dbReference>
<evidence type="ECO:0000256" key="4">
    <source>
        <dbReference type="ARBA" id="ARBA00022833"/>
    </source>
</evidence>
<evidence type="ECO:0000256" key="1">
    <source>
        <dbReference type="ARBA" id="ARBA00022723"/>
    </source>
</evidence>
<proteinExistence type="predicted"/>
<dbReference type="SUPFAM" id="SSF57863">
    <property type="entry name" value="ArfGap/RecO-like zinc finger"/>
    <property type="match status" value="1"/>
</dbReference>
<dbReference type="EMBL" id="CAXLJM020000072">
    <property type="protein sequence ID" value="CAL8127234.1"/>
    <property type="molecule type" value="Genomic_DNA"/>
</dbReference>
<evidence type="ECO:0000256" key="6">
    <source>
        <dbReference type="SAM" id="MobiDB-lite"/>
    </source>
</evidence>
<dbReference type="InterPro" id="IPR001164">
    <property type="entry name" value="ArfGAP_dom"/>
</dbReference>
<dbReference type="Gene3D" id="1.10.220.150">
    <property type="entry name" value="Arf GTPase activating protein"/>
    <property type="match status" value="1"/>
</dbReference>
<keyword evidence="4" id="KW-0862">Zinc</keyword>
<dbReference type="InterPro" id="IPR052248">
    <property type="entry name" value="Arf-GAP_FG-repeat_protein"/>
</dbReference>